<dbReference type="Pfam" id="PF00059">
    <property type="entry name" value="Lectin_C"/>
    <property type="match status" value="1"/>
</dbReference>
<dbReference type="SUPFAM" id="SSF56436">
    <property type="entry name" value="C-type lectin-like"/>
    <property type="match status" value="1"/>
</dbReference>
<organism evidence="3 4">
    <name type="scientific">Kryptolebias marmoratus</name>
    <name type="common">Mangrove killifish</name>
    <name type="synonym">Rivulus marmoratus</name>
    <dbReference type="NCBI Taxonomy" id="37003"/>
    <lineage>
        <taxon>Eukaryota</taxon>
        <taxon>Metazoa</taxon>
        <taxon>Chordata</taxon>
        <taxon>Craniata</taxon>
        <taxon>Vertebrata</taxon>
        <taxon>Euteleostomi</taxon>
        <taxon>Actinopterygii</taxon>
        <taxon>Neopterygii</taxon>
        <taxon>Teleostei</taxon>
        <taxon>Neoteleostei</taxon>
        <taxon>Acanthomorphata</taxon>
        <taxon>Ovalentaria</taxon>
        <taxon>Atherinomorphae</taxon>
        <taxon>Cyprinodontiformes</taxon>
        <taxon>Rivulidae</taxon>
        <taxon>Kryptolebias</taxon>
    </lineage>
</organism>
<dbReference type="GeneID" id="108249403"/>
<protein>
    <submittedName>
        <fullName evidence="3">Galactose-specific lectin nattectin-like</fullName>
    </submittedName>
</protein>
<evidence type="ECO:0000313" key="4">
    <source>
        <dbReference type="Proteomes" id="UP000264800"/>
    </source>
</evidence>
<dbReference type="PRINTS" id="PR01504">
    <property type="entry name" value="PNCREATITSAP"/>
</dbReference>
<keyword evidence="4" id="KW-1185">Reference proteome</keyword>
<dbReference type="InterPro" id="IPR016187">
    <property type="entry name" value="CTDL_fold"/>
</dbReference>
<dbReference type="SMART" id="SM00034">
    <property type="entry name" value="CLECT"/>
    <property type="match status" value="1"/>
</dbReference>
<sequence length="165" mass="18458">MSSGLVFTLILCGLGIGGNLLCDAVPVGVIEPWDFCPLNWTYFGGRCYLFKENEKDWDDAEDFCNLFDAHLTSIQGDDDYNFIRELVLKATGTNTRTWVGGTDAEEEGYWVWTDGSPFTFTAWGSGEPNNVDGNENCMEINLRGQDYVNDENCSRKNSFICAKDA</sequence>
<reference evidence="3" key="2">
    <citation type="submission" date="2025-09" db="UniProtKB">
        <authorList>
            <consortium name="Ensembl"/>
        </authorList>
    </citation>
    <scope>IDENTIFICATION</scope>
</reference>
<dbReference type="GeneTree" id="ENSGT01150000286973"/>
<dbReference type="AlphaFoldDB" id="A0A3Q3AMH4"/>
<reference evidence="3" key="1">
    <citation type="submission" date="2025-08" db="UniProtKB">
        <authorList>
            <consortium name="Ensembl"/>
        </authorList>
    </citation>
    <scope>IDENTIFICATION</scope>
</reference>
<evidence type="ECO:0000259" key="2">
    <source>
        <dbReference type="PROSITE" id="PS50041"/>
    </source>
</evidence>
<feature type="chain" id="PRO_5018685737" evidence="1">
    <location>
        <begin position="18"/>
        <end position="165"/>
    </location>
</feature>
<dbReference type="PANTHER" id="PTHR22803">
    <property type="entry name" value="MANNOSE, PHOSPHOLIPASE, LECTIN RECEPTOR RELATED"/>
    <property type="match status" value="1"/>
</dbReference>
<dbReference type="Proteomes" id="UP000264800">
    <property type="component" value="Unplaced"/>
</dbReference>
<accession>A0A3Q3AMH4</accession>
<dbReference type="KEGG" id="kmr:108249403"/>
<dbReference type="OrthoDB" id="441660at2759"/>
<name>A0A3Q3AMH4_KRYMA</name>
<evidence type="ECO:0000256" key="1">
    <source>
        <dbReference type="SAM" id="SignalP"/>
    </source>
</evidence>
<dbReference type="InterPro" id="IPR016186">
    <property type="entry name" value="C-type_lectin-like/link_sf"/>
</dbReference>
<feature type="domain" description="C-type lectin" evidence="2">
    <location>
        <begin position="43"/>
        <end position="162"/>
    </location>
</feature>
<dbReference type="InterPro" id="IPR050111">
    <property type="entry name" value="C-type_lectin/snaclec_domain"/>
</dbReference>
<dbReference type="Gene3D" id="3.10.100.10">
    <property type="entry name" value="Mannose-Binding Protein A, subunit A"/>
    <property type="match status" value="1"/>
</dbReference>
<dbReference type="InterPro" id="IPR001304">
    <property type="entry name" value="C-type_lectin-like"/>
</dbReference>
<dbReference type="RefSeq" id="XP_017294279.1">
    <property type="nucleotide sequence ID" value="XM_017438790.2"/>
</dbReference>
<keyword evidence="1" id="KW-0732">Signal</keyword>
<dbReference type="OMA" id="MEINFTD"/>
<evidence type="ECO:0000313" key="3">
    <source>
        <dbReference type="Ensembl" id="ENSKMAP00000017541.1"/>
    </source>
</evidence>
<dbReference type="PROSITE" id="PS50041">
    <property type="entry name" value="C_TYPE_LECTIN_2"/>
    <property type="match status" value="1"/>
</dbReference>
<feature type="signal peptide" evidence="1">
    <location>
        <begin position="1"/>
        <end position="17"/>
    </location>
</feature>
<dbReference type="Ensembl" id="ENSKMAT00000017785.1">
    <property type="protein sequence ID" value="ENSKMAP00000017541.1"/>
    <property type="gene ID" value="ENSKMAG00000013083.1"/>
</dbReference>
<proteinExistence type="predicted"/>